<feature type="domain" description="YvbJ-like NTF2-like" evidence="1">
    <location>
        <begin position="19"/>
        <end position="145"/>
    </location>
</feature>
<evidence type="ECO:0000313" key="2">
    <source>
        <dbReference type="EMBL" id="KMY52246.1"/>
    </source>
</evidence>
<evidence type="ECO:0000313" key="3">
    <source>
        <dbReference type="Proteomes" id="UP000037146"/>
    </source>
</evidence>
<protein>
    <recommendedName>
        <fullName evidence="1">YvbJ-like NTF2-like domain-containing protein</fullName>
    </recommendedName>
</protein>
<reference evidence="3" key="1">
    <citation type="submission" date="2015-07" db="EMBL/GenBank/DDBJ databases">
        <title>Genome sequencing project for genomic taxonomy and phylogenomics of Bacillus-like bacteria.</title>
        <authorList>
            <person name="Liu B."/>
            <person name="Wang J."/>
            <person name="Zhu Y."/>
            <person name="Liu G."/>
            <person name="Chen Q."/>
            <person name="Chen Z."/>
            <person name="Lan J."/>
            <person name="Che J."/>
            <person name="Ge C."/>
            <person name="Shi H."/>
            <person name="Pan Z."/>
            <person name="Liu X."/>
        </authorList>
    </citation>
    <scope>NUCLEOTIDE SEQUENCE [LARGE SCALE GENOMIC DNA]</scope>
    <source>
        <strain evidence="3">FJAT-27997</strain>
    </source>
</reference>
<dbReference type="Proteomes" id="UP000037146">
    <property type="component" value="Unassembled WGS sequence"/>
</dbReference>
<evidence type="ECO:0000259" key="1">
    <source>
        <dbReference type="Pfam" id="PF25155"/>
    </source>
</evidence>
<sequence length="183" mass="21363">MIIDDDKLAQSDQRVQEEIISAVETFNKDIVVYQTNGFEAKHLTNVTDSILEDLAFVDFESGFDELEQYVDEIQMQYSETVVNLDDLDINQIHSEWIADVEAFVAYNNKLKIRDLEGYKDTSYKEIRTYSLKYDDKRKKWLIDDADQVPADGFEKDKWDKKAELSGKNSPVMKWKRKGSVDQL</sequence>
<comment type="caution">
    <text evidence="2">The sequence shown here is derived from an EMBL/GenBank/DDBJ whole genome shotgun (WGS) entry which is preliminary data.</text>
</comment>
<dbReference type="Pfam" id="PF25155">
    <property type="entry name" value="NTF2_YvbJ"/>
    <property type="match status" value="1"/>
</dbReference>
<dbReference type="AlphaFoldDB" id="A0A0K9H063"/>
<dbReference type="PATRIC" id="fig|1679170.3.peg.1326"/>
<keyword evidence="3" id="KW-1185">Reference proteome</keyword>
<name>A0A0K9H063_9BACI</name>
<dbReference type="EMBL" id="LFZW01000001">
    <property type="protein sequence ID" value="KMY52246.1"/>
    <property type="molecule type" value="Genomic_DNA"/>
</dbReference>
<proteinExistence type="predicted"/>
<dbReference type="InterPro" id="IPR056902">
    <property type="entry name" value="NTF2_YvbJ"/>
</dbReference>
<gene>
    <name evidence="2" type="ORF">AC625_06190</name>
</gene>
<organism evidence="2 3">
    <name type="scientific">Peribacillus loiseleuriae</name>
    <dbReference type="NCBI Taxonomy" id="1679170"/>
    <lineage>
        <taxon>Bacteria</taxon>
        <taxon>Bacillati</taxon>
        <taxon>Bacillota</taxon>
        <taxon>Bacilli</taxon>
        <taxon>Bacillales</taxon>
        <taxon>Bacillaceae</taxon>
        <taxon>Peribacillus</taxon>
    </lineage>
</organism>
<accession>A0A0K9H063</accession>